<evidence type="ECO:0000313" key="2">
    <source>
        <dbReference type="Proteomes" id="UP000663866"/>
    </source>
</evidence>
<dbReference type="EMBL" id="CAJOBG010043524">
    <property type="protein sequence ID" value="CAF4428463.1"/>
    <property type="molecule type" value="Genomic_DNA"/>
</dbReference>
<keyword evidence="2" id="KW-1185">Reference proteome</keyword>
<sequence length="153" mass="18085">MTEEQALIDDDKLTATDMELLNQYRNLTATIETETETHSYQRSMTLVRWCVDHVPTPPLNYQFSFRQIIEQYTFFRNRRDRYISPHLDIYNVAIIMALPKDASHPVLHTVQALLTVFTEPKLVVTTTDLCELSDPSWYQHLLHPRLAQYKWKS</sequence>
<accession>A0A820QUF2</accession>
<dbReference type="AlphaFoldDB" id="A0A820QUF2"/>
<protein>
    <submittedName>
        <fullName evidence="1">Uncharacterized protein</fullName>
    </submittedName>
</protein>
<dbReference type="Proteomes" id="UP000663866">
    <property type="component" value="Unassembled WGS sequence"/>
</dbReference>
<gene>
    <name evidence="1" type="ORF">OVN521_LOCUS36537</name>
</gene>
<organism evidence="1 2">
    <name type="scientific">Rotaria magnacalcarata</name>
    <dbReference type="NCBI Taxonomy" id="392030"/>
    <lineage>
        <taxon>Eukaryota</taxon>
        <taxon>Metazoa</taxon>
        <taxon>Spiralia</taxon>
        <taxon>Gnathifera</taxon>
        <taxon>Rotifera</taxon>
        <taxon>Eurotatoria</taxon>
        <taxon>Bdelloidea</taxon>
        <taxon>Philodinida</taxon>
        <taxon>Philodinidae</taxon>
        <taxon>Rotaria</taxon>
    </lineage>
</organism>
<name>A0A820QUF2_9BILA</name>
<comment type="caution">
    <text evidence="1">The sequence shown here is derived from an EMBL/GenBank/DDBJ whole genome shotgun (WGS) entry which is preliminary data.</text>
</comment>
<proteinExistence type="predicted"/>
<reference evidence="1" key="1">
    <citation type="submission" date="2021-02" db="EMBL/GenBank/DDBJ databases">
        <authorList>
            <person name="Nowell W R."/>
        </authorList>
    </citation>
    <scope>NUCLEOTIDE SEQUENCE</scope>
</reference>
<evidence type="ECO:0000313" key="1">
    <source>
        <dbReference type="EMBL" id="CAF4428463.1"/>
    </source>
</evidence>